<dbReference type="EMBL" id="JBFXLS010000023">
    <property type="protein sequence ID" value="KAL2827713.1"/>
    <property type="molecule type" value="Genomic_DNA"/>
</dbReference>
<protein>
    <submittedName>
        <fullName evidence="1">Uncharacterized protein</fullName>
    </submittedName>
</protein>
<accession>A0ABR4ILR2</accession>
<comment type="caution">
    <text evidence="1">The sequence shown here is derived from an EMBL/GenBank/DDBJ whole genome shotgun (WGS) entry which is preliminary data.</text>
</comment>
<proteinExistence type="predicted"/>
<evidence type="ECO:0000313" key="1">
    <source>
        <dbReference type="EMBL" id="KAL2827713.1"/>
    </source>
</evidence>
<evidence type="ECO:0000313" key="2">
    <source>
        <dbReference type="Proteomes" id="UP001610335"/>
    </source>
</evidence>
<reference evidence="1 2" key="1">
    <citation type="submission" date="2024-07" db="EMBL/GenBank/DDBJ databases">
        <title>Section-level genome sequencing and comparative genomics of Aspergillus sections Usti and Cavernicolus.</title>
        <authorList>
            <consortium name="Lawrence Berkeley National Laboratory"/>
            <person name="Nybo J.L."/>
            <person name="Vesth T.C."/>
            <person name="Theobald S."/>
            <person name="Frisvad J.C."/>
            <person name="Larsen T.O."/>
            <person name="Kjaerboelling I."/>
            <person name="Rothschild-Mancinelli K."/>
            <person name="Lyhne E.K."/>
            <person name="Kogle M.E."/>
            <person name="Barry K."/>
            <person name="Clum A."/>
            <person name="Na H."/>
            <person name="Ledsgaard L."/>
            <person name="Lin J."/>
            <person name="Lipzen A."/>
            <person name="Kuo A."/>
            <person name="Riley R."/>
            <person name="Mondo S."/>
            <person name="LaButti K."/>
            <person name="Haridas S."/>
            <person name="Pangalinan J."/>
            <person name="Salamov A.A."/>
            <person name="Simmons B.A."/>
            <person name="Magnuson J.K."/>
            <person name="Chen J."/>
            <person name="Drula E."/>
            <person name="Henrissat B."/>
            <person name="Wiebenga A."/>
            <person name="Lubbers R.J."/>
            <person name="Gomes A.C."/>
            <person name="Makela M.R."/>
            <person name="Stajich J."/>
            <person name="Grigoriev I.V."/>
            <person name="Mortensen U.H."/>
            <person name="De vries R.P."/>
            <person name="Baker S.E."/>
            <person name="Andersen M.R."/>
        </authorList>
    </citation>
    <scope>NUCLEOTIDE SEQUENCE [LARGE SCALE GENOMIC DNA]</scope>
    <source>
        <strain evidence="1 2">CBS 600.67</strain>
    </source>
</reference>
<dbReference type="Proteomes" id="UP001610335">
    <property type="component" value="Unassembled WGS sequence"/>
</dbReference>
<sequence length="238" mass="26533">MKPVDNLQSRIFLARCSRGLYRLVLHHPAGSLDKSVKSFHPRSLTSASNSPMGNWLGFVLLEMLLPGREGNANQLPGKTRANYEACRPSASKDVIIEITTRRRIHLPVRCGRDKTQQKPRQTGLLNPCSRQRPGFDYAHASSHLARLSIVDISTPSKTRLGSDGLSTIVPQTLLLCSDPLWTAHNEYLPNRVLLATMEPFRSLYTAVLPPYRCPTTAEIWAPCVLPRADPARASWSSR</sequence>
<gene>
    <name evidence="1" type="ORF">BDW59DRAFT_54329</name>
</gene>
<name>A0ABR4ILR2_9EURO</name>
<keyword evidence="2" id="KW-1185">Reference proteome</keyword>
<organism evidence="1 2">
    <name type="scientific">Aspergillus cavernicola</name>
    <dbReference type="NCBI Taxonomy" id="176166"/>
    <lineage>
        <taxon>Eukaryota</taxon>
        <taxon>Fungi</taxon>
        <taxon>Dikarya</taxon>
        <taxon>Ascomycota</taxon>
        <taxon>Pezizomycotina</taxon>
        <taxon>Eurotiomycetes</taxon>
        <taxon>Eurotiomycetidae</taxon>
        <taxon>Eurotiales</taxon>
        <taxon>Aspergillaceae</taxon>
        <taxon>Aspergillus</taxon>
        <taxon>Aspergillus subgen. Nidulantes</taxon>
    </lineage>
</organism>